<gene>
    <name evidence="1" type="ORF">KAM351_31210</name>
</gene>
<evidence type="ECO:0000313" key="2">
    <source>
        <dbReference type="Proteomes" id="UP000886934"/>
    </source>
</evidence>
<organism evidence="1 2">
    <name type="scientific">Aeromonas caviae</name>
    <name type="common">Aeromonas punctata</name>
    <dbReference type="NCBI Taxonomy" id="648"/>
    <lineage>
        <taxon>Bacteria</taxon>
        <taxon>Pseudomonadati</taxon>
        <taxon>Pseudomonadota</taxon>
        <taxon>Gammaproteobacteria</taxon>
        <taxon>Aeromonadales</taxon>
        <taxon>Aeromonadaceae</taxon>
        <taxon>Aeromonas</taxon>
    </lineage>
</organism>
<sequence>MIGRNAVTFRAASTEGAPMYNAPSIDIATMPIADKVHRYANAKYYKALLDALQAAANEVGCDFALSSRDAAYIPEDIYEHLAFNLVLAREQYLRPAIGSIAHYENAESGMKDGYAHLLLRDVLSALSELGLKWRIRSIEYYDREGLQRAQARRTNGGFPPLPEPAASAPSIKADVSRLADEFFNGLDTPKEDIPT</sequence>
<comment type="caution">
    <text evidence="1">The sequence shown here is derived from an EMBL/GenBank/DDBJ whole genome shotgun (WGS) entry which is preliminary data.</text>
</comment>
<reference evidence="1" key="1">
    <citation type="submission" date="2021-07" db="EMBL/GenBank/DDBJ databases">
        <title>Draft genome sequence of carbapenem-resistant Aeromonas spp. in Japan.</title>
        <authorList>
            <person name="Maehana S."/>
            <person name="Suzuki M."/>
            <person name="Kitasato H."/>
        </authorList>
    </citation>
    <scope>NUCLEOTIDE SEQUENCE</scope>
    <source>
        <strain evidence="1">KAM351</strain>
    </source>
</reference>
<evidence type="ECO:0000313" key="1">
    <source>
        <dbReference type="EMBL" id="GJA64510.1"/>
    </source>
</evidence>
<accession>A0AA37CZ30</accession>
<dbReference type="AlphaFoldDB" id="A0AA37CZ30"/>
<name>A0AA37CZ30_AERCA</name>
<proteinExistence type="predicted"/>
<protein>
    <submittedName>
        <fullName evidence="1">Uncharacterized protein</fullName>
    </submittedName>
</protein>
<dbReference type="Proteomes" id="UP000886934">
    <property type="component" value="Unassembled WGS sequence"/>
</dbReference>
<dbReference type="EMBL" id="BPNN01000052">
    <property type="protein sequence ID" value="GJA64510.1"/>
    <property type="molecule type" value="Genomic_DNA"/>
</dbReference>